<feature type="compositionally biased region" description="Polar residues" evidence="1">
    <location>
        <begin position="1"/>
        <end position="14"/>
    </location>
</feature>
<reference evidence="2" key="1">
    <citation type="journal article" date="2020" name="Stud. Mycol.">
        <title>101 Dothideomycetes genomes: a test case for predicting lifestyles and emergence of pathogens.</title>
        <authorList>
            <person name="Haridas S."/>
            <person name="Albert R."/>
            <person name="Binder M."/>
            <person name="Bloem J."/>
            <person name="Labutti K."/>
            <person name="Salamov A."/>
            <person name="Andreopoulos B."/>
            <person name="Baker S."/>
            <person name="Barry K."/>
            <person name="Bills G."/>
            <person name="Bluhm B."/>
            <person name="Cannon C."/>
            <person name="Castanera R."/>
            <person name="Culley D."/>
            <person name="Daum C."/>
            <person name="Ezra D."/>
            <person name="Gonzalez J."/>
            <person name="Henrissat B."/>
            <person name="Kuo A."/>
            <person name="Liang C."/>
            <person name="Lipzen A."/>
            <person name="Lutzoni F."/>
            <person name="Magnuson J."/>
            <person name="Mondo S."/>
            <person name="Nolan M."/>
            <person name="Ohm R."/>
            <person name="Pangilinan J."/>
            <person name="Park H.-J."/>
            <person name="Ramirez L."/>
            <person name="Alfaro M."/>
            <person name="Sun H."/>
            <person name="Tritt A."/>
            <person name="Yoshinaga Y."/>
            <person name="Zwiers L.-H."/>
            <person name="Turgeon B."/>
            <person name="Goodwin S."/>
            <person name="Spatafora J."/>
            <person name="Crous P."/>
            <person name="Grigoriev I."/>
        </authorList>
    </citation>
    <scope>NUCLEOTIDE SEQUENCE</scope>
    <source>
        <strain evidence="2">CBS 110217</strain>
    </source>
</reference>
<feature type="region of interest" description="Disordered" evidence="1">
    <location>
        <begin position="154"/>
        <end position="540"/>
    </location>
</feature>
<feature type="compositionally biased region" description="Basic and acidic residues" evidence="1">
    <location>
        <begin position="371"/>
        <end position="387"/>
    </location>
</feature>
<organism evidence="2 3">
    <name type="scientific">Setomelanomma holmii</name>
    <dbReference type="NCBI Taxonomy" id="210430"/>
    <lineage>
        <taxon>Eukaryota</taxon>
        <taxon>Fungi</taxon>
        <taxon>Dikarya</taxon>
        <taxon>Ascomycota</taxon>
        <taxon>Pezizomycotina</taxon>
        <taxon>Dothideomycetes</taxon>
        <taxon>Pleosporomycetidae</taxon>
        <taxon>Pleosporales</taxon>
        <taxon>Pleosporineae</taxon>
        <taxon>Phaeosphaeriaceae</taxon>
        <taxon>Setomelanomma</taxon>
    </lineage>
</organism>
<dbReference type="AlphaFoldDB" id="A0A9P4H241"/>
<dbReference type="OrthoDB" id="3797649at2759"/>
<feature type="compositionally biased region" description="Basic and acidic residues" evidence="1">
    <location>
        <begin position="172"/>
        <end position="189"/>
    </location>
</feature>
<dbReference type="Proteomes" id="UP000799777">
    <property type="component" value="Unassembled WGS sequence"/>
</dbReference>
<evidence type="ECO:0000256" key="1">
    <source>
        <dbReference type="SAM" id="MobiDB-lite"/>
    </source>
</evidence>
<accession>A0A9P4H241</accession>
<feature type="compositionally biased region" description="Polar residues" evidence="1">
    <location>
        <begin position="516"/>
        <end position="533"/>
    </location>
</feature>
<evidence type="ECO:0000313" key="3">
    <source>
        <dbReference type="Proteomes" id="UP000799777"/>
    </source>
</evidence>
<feature type="compositionally biased region" description="Basic and acidic residues" evidence="1">
    <location>
        <begin position="444"/>
        <end position="460"/>
    </location>
</feature>
<feature type="compositionally biased region" description="Acidic residues" evidence="1">
    <location>
        <begin position="52"/>
        <end position="61"/>
    </location>
</feature>
<feature type="compositionally biased region" description="Basic and acidic residues" evidence="1">
    <location>
        <begin position="468"/>
        <end position="483"/>
    </location>
</feature>
<feature type="region of interest" description="Disordered" evidence="1">
    <location>
        <begin position="556"/>
        <end position="627"/>
    </location>
</feature>
<sequence>MTSYFDLPPQQQARAASIGAVSEEEKKQLGRMSLLSPAVTQLLEDLGQERSDSDDEEGSLSEDDHTKQHAELTKKSELEKAHQGQHPNTHKPVKSSLSPNKGDRSPQKKSAHVRLSPARAGGGGSAKPKQPHMARFHSLRSMLFSSTIEGKIRTMSKEECDQEEATARTWKSQHEERQMYARPKTPEKDDQAEDGLGSRIKTKIRRMTSKEVPTMESLKEDGPAHDFSDHGSTASSDYEQEPQYRWKPREADEESIDHSDVEELVRWVSRRDPPSDGEARMKNPVILEPQNDSDHESLGHSDVDELVRFASRKSTGPAVKQDHHTGYSDASTESDSEMAKEQDSSDEEDADDLVRWISHRDGPVAGPIRRRKEDDAESTKAESHISYDSDVPELGRWIKRHDGTSGESGGTSPVQDLLEEPERGRPRSRDGPSPSRPHQKGHLTHNDVDELVRWVSRTDSKQSASPYHDQEGKDLHHNEDKNKQQLGMTMVHGSLSHSDVKDLLEHVRSKSKHYGQESTNLQQQPEQKRQQVGMTVDKGSLSHGDITELIEHVRTPGITVPGSEPAVEMSSSARPGEAESGDLLKLRSDGPETTELSVKEHLQESRGASLHGKSTREERRSIGEDDVDDLVKWISRKR</sequence>
<name>A0A9P4H241_9PLEO</name>
<feature type="compositionally biased region" description="Basic and acidic residues" evidence="1">
    <location>
        <begin position="62"/>
        <end position="82"/>
    </location>
</feature>
<dbReference type="EMBL" id="ML978254">
    <property type="protein sequence ID" value="KAF2025884.1"/>
    <property type="molecule type" value="Genomic_DNA"/>
</dbReference>
<feature type="compositionally biased region" description="Basic and acidic residues" evidence="1">
    <location>
        <begin position="292"/>
        <end position="307"/>
    </location>
</feature>
<feature type="compositionally biased region" description="Basic and acidic residues" evidence="1">
    <location>
        <begin position="614"/>
        <end position="623"/>
    </location>
</feature>
<comment type="caution">
    <text evidence="2">The sequence shown here is derived from an EMBL/GenBank/DDBJ whole genome shotgun (WGS) entry which is preliminary data.</text>
</comment>
<feature type="compositionally biased region" description="Basic and acidic residues" evidence="1">
    <location>
        <begin position="498"/>
        <end position="508"/>
    </location>
</feature>
<feature type="compositionally biased region" description="Basic and acidic residues" evidence="1">
    <location>
        <begin position="420"/>
        <end position="430"/>
    </location>
</feature>
<gene>
    <name evidence="2" type="ORF">EK21DRAFT_75344</name>
</gene>
<keyword evidence="3" id="KW-1185">Reference proteome</keyword>
<feature type="compositionally biased region" description="Basic and acidic residues" evidence="1">
    <location>
        <begin position="242"/>
        <end position="281"/>
    </location>
</feature>
<protein>
    <submittedName>
        <fullName evidence="2">Uncharacterized protein</fullName>
    </submittedName>
</protein>
<feature type="compositionally biased region" description="Basic and acidic residues" evidence="1">
    <location>
        <begin position="352"/>
        <end position="362"/>
    </location>
</feature>
<feature type="region of interest" description="Disordered" evidence="1">
    <location>
        <begin position="1"/>
        <end position="137"/>
    </location>
</feature>
<evidence type="ECO:0000313" key="2">
    <source>
        <dbReference type="EMBL" id="KAF2025884.1"/>
    </source>
</evidence>
<proteinExistence type="predicted"/>
<feature type="compositionally biased region" description="Basic and acidic residues" evidence="1">
    <location>
        <begin position="217"/>
        <end position="229"/>
    </location>
</feature>